<feature type="domain" description="ABC3 transporter permease C-terminal" evidence="8">
    <location>
        <begin position="733"/>
        <end position="848"/>
    </location>
</feature>
<keyword evidence="9" id="KW-0547">Nucleotide-binding</keyword>
<evidence type="ECO:0000313" key="9">
    <source>
        <dbReference type="EMBL" id="SCJ86909.1"/>
    </source>
</evidence>
<sequence length="858" mass="94072">MNVIQRLTLRHMAQNKKRTLVTVLGTIVSVAMVTAVAIIALSFLDKMQKNTVQNIGLWHTAYERVPVKEAAVITEDENTASYSLSYQGQYAQLPESKDPRQYLCVGRYAPGSLKHLPLRMTQGRAPERTDELVVSQDFLDTSGYEWKVGDRVTLTVGALYVPYTQEDGSEGRRYVTQQDAQDEETLWEPAGEQTFTVVGIAAMRTNMETSWMYGYTGISGLDLAALPADATVDIRVENSHLSRQLFRDGARIAEQLSCAVSFNSSLLMYSGVMEDTYLMTTLTTTVVTLCLVILIGSVSLIYNAFAISLSERSRTLGMLASVGATRQQKRASVFFEASVIGAAAIPLGILFGWLGIRVTFLAVGPMLDSLMGDGPAMQVVMNPWVAVFAALFSALVLFISAWVPARRASKMGPIDAIRGNGEQKLRARQVKTSRLTGKLFGFEAELGLKNMKRSKNRYRATLLSLVVSVVLFLTAATFTDYMQTAFAMTQDQVQYDLLVNISGTDEEQEQLAAAVEQVEGADRIDRYTVLQGALWTQLDESQLHPDFKKYAPKGSTASCPNIQVFGLPEDQLRDYCRRAGIGRGALETGSGIAIAPLNLKQEHNFTAVRQLKDPAGTVLYLHRESGADSASTPLMLVGESSEKTEVMAGYEEVLTDLYVVTSEETARQIAAALPEVGLGTQMTVRAVNPVQVYNQIMQMPAAKTGAMRVMNISDYGEQNRQVMGILSVFIYGFIALITLVCAANIFNTISTGVALRAREFAMLRSVGMTPRGLTKMVRCESLFYGIKALAYGMPIAVLVALGMYKALERNFDFGFMLPWTAYLGAAAGVFLLVGSTMLYATGKMRRANLVDALKDENL</sequence>
<dbReference type="GO" id="GO:0005524">
    <property type="term" value="F:ATP binding"/>
    <property type="evidence" value="ECO:0007669"/>
    <property type="project" value="UniProtKB-KW"/>
</dbReference>
<keyword evidence="3 7" id="KW-0812">Transmembrane</keyword>
<feature type="transmembrane region" description="Helical" evidence="7">
    <location>
        <begin position="819"/>
        <end position="840"/>
    </location>
</feature>
<keyword evidence="9" id="KW-0378">Hydrolase</keyword>
<organism evidence="9">
    <name type="scientific">uncultured Anaerotruncus sp</name>
    <dbReference type="NCBI Taxonomy" id="905011"/>
    <lineage>
        <taxon>Bacteria</taxon>
        <taxon>Bacillati</taxon>
        <taxon>Bacillota</taxon>
        <taxon>Clostridia</taxon>
        <taxon>Eubacteriales</taxon>
        <taxon>Oscillospiraceae</taxon>
        <taxon>Anaerotruncus</taxon>
        <taxon>environmental samples</taxon>
    </lineage>
</organism>
<proteinExistence type="inferred from homology"/>
<dbReference type="GO" id="GO:0022857">
    <property type="term" value="F:transmembrane transporter activity"/>
    <property type="evidence" value="ECO:0007669"/>
    <property type="project" value="TreeGrafter"/>
</dbReference>
<keyword evidence="2" id="KW-1003">Cell membrane</keyword>
<protein>
    <submittedName>
        <fullName evidence="9">Macrolide export ATP-binding/permease protein MacB</fullName>
        <ecNumber evidence="9">3.6.3.-</ecNumber>
    </submittedName>
</protein>
<feature type="transmembrane region" description="Helical" evidence="7">
    <location>
        <begin position="788"/>
        <end position="807"/>
    </location>
</feature>
<comment type="subcellular location">
    <subcellularLocation>
        <location evidence="1">Cell membrane</location>
        <topology evidence="1">Multi-pass membrane protein</topology>
    </subcellularLocation>
</comment>
<dbReference type="InterPro" id="IPR050250">
    <property type="entry name" value="Macrolide_Exporter_MacB"/>
</dbReference>
<evidence type="ECO:0000256" key="7">
    <source>
        <dbReference type="SAM" id="Phobius"/>
    </source>
</evidence>
<evidence type="ECO:0000259" key="8">
    <source>
        <dbReference type="Pfam" id="PF02687"/>
    </source>
</evidence>
<feature type="transmembrane region" description="Helical" evidence="7">
    <location>
        <begin position="20"/>
        <end position="44"/>
    </location>
</feature>
<dbReference type="InterPro" id="IPR003838">
    <property type="entry name" value="ABC3_permease_C"/>
</dbReference>
<dbReference type="GO" id="GO:0016787">
    <property type="term" value="F:hydrolase activity"/>
    <property type="evidence" value="ECO:0007669"/>
    <property type="project" value="UniProtKB-KW"/>
</dbReference>
<reference evidence="9" key="1">
    <citation type="submission" date="2015-09" db="EMBL/GenBank/DDBJ databases">
        <authorList>
            <consortium name="Pathogen Informatics"/>
        </authorList>
    </citation>
    <scope>NUCLEOTIDE SEQUENCE</scope>
    <source>
        <strain evidence="9">2789STDY5834896</strain>
    </source>
</reference>
<evidence type="ECO:0000256" key="2">
    <source>
        <dbReference type="ARBA" id="ARBA00022475"/>
    </source>
</evidence>
<name>A0A1C6JXX3_9FIRM</name>
<feature type="transmembrane region" description="Helical" evidence="7">
    <location>
        <begin position="384"/>
        <end position="403"/>
    </location>
</feature>
<feature type="transmembrane region" description="Helical" evidence="7">
    <location>
        <begin position="728"/>
        <end position="755"/>
    </location>
</feature>
<feature type="domain" description="ABC3 transporter permease C-terminal" evidence="8">
    <location>
        <begin position="290"/>
        <end position="413"/>
    </location>
</feature>
<feature type="transmembrane region" description="Helical" evidence="7">
    <location>
        <begin position="286"/>
        <end position="310"/>
    </location>
</feature>
<comment type="similarity">
    <text evidence="6">Belongs to the ABC-4 integral membrane protein family.</text>
</comment>
<feature type="transmembrane region" description="Helical" evidence="7">
    <location>
        <begin position="331"/>
        <end position="364"/>
    </location>
</feature>
<dbReference type="GO" id="GO:0005886">
    <property type="term" value="C:plasma membrane"/>
    <property type="evidence" value="ECO:0007669"/>
    <property type="project" value="UniProtKB-SubCell"/>
</dbReference>
<evidence type="ECO:0000256" key="5">
    <source>
        <dbReference type="ARBA" id="ARBA00023136"/>
    </source>
</evidence>
<dbReference type="AlphaFoldDB" id="A0A1C6JXX3"/>
<evidence type="ECO:0000256" key="4">
    <source>
        <dbReference type="ARBA" id="ARBA00022989"/>
    </source>
</evidence>
<accession>A0A1C6JXX3</accession>
<dbReference type="PANTHER" id="PTHR30572:SF4">
    <property type="entry name" value="ABC TRANSPORTER PERMEASE YTRF"/>
    <property type="match status" value="1"/>
</dbReference>
<keyword evidence="9" id="KW-0067">ATP-binding</keyword>
<keyword evidence="5 7" id="KW-0472">Membrane</keyword>
<feature type="transmembrane region" description="Helical" evidence="7">
    <location>
        <begin position="458"/>
        <end position="478"/>
    </location>
</feature>
<dbReference type="Pfam" id="PF02687">
    <property type="entry name" value="FtsX"/>
    <property type="match status" value="2"/>
</dbReference>
<keyword evidence="4 7" id="KW-1133">Transmembrane helix</keyword>
<gene>
    <name evidence="9" type="primary">macB_9</name>
    <name evidence="9" type="ORF">SAMEA3545359_02408</name>
</gene>
<dbReference type="EC" id="3.6.3.-" evidence="9"/>
<dbReference type="EMBL" id="FMHG01000002">
    <property type="protein sequence ID" value="SCJ86909.1"/>
    <property type="molecule type" value="Genomic_DNA"/>
</dbReference>
<evidence type="ECO:0000256" key="3">
    <source>
        <dbReference type="ARBA" id="ARBA00022692"/>
    </source>
</evidence>
<evidence type="ECO:0000256" key="1">
    <source>
        <dbReference type="ARBA" id="ARBA00004651"/>
    </source>
</evidence>
<dbReference type="PANTHER" id="PTHR30572">
    <property type="entry name" value="MEMBRANE COMPONENT OF TRANSPORTER-RELATED"/>
    <property type="match status" value="1"/>
</dbReference>
<evidence type="ECO:0000256" key="6">
    <source>
        <dbReference type="ARBA" id="ARBA00038076"/>
    </source>
</evidence>